<dbReference type="Proteomes" id="UP000027135">
    <property type="component" value="Unassembled WGS sequence"/>
</dbReference>
<name>A0A067RTC0_ZOONE</name>
<organism evidence="1 2">
    <name type="scientific">Zootermopsis nevadensis</name>
    <name type="common">Dampwood termite</name>
    <dbReference type="NCBI Taxonomy" id="136037"/>
    <lineage>
        <taxon>Eukaryota</taxon>
        <taxon>Metazoa</taxon>
        <taxon>Ecdysozoa</taxon>
        <taxon>Arthropoda</taxon>
        <taxon>Hexapoda</taxon>
        <taxon>Insecta</taxon>
        <taxon>Pterygota</taxon>
        <taxon>Neoptera</taxon>
        <taxon>Polyneoptera</taxon>
        <taxon>Dictyoptera</taxon>
        <taxon>Blattodea</taxon>
        <taxon>Blattoidea</taxon>
        <taxon>Termitoidae</taxon>
        <taxon>Termopsidae</taxon>
        <taxon>Zootermopsis</taxon>
    </lineage>
</organism>
<reference evidence="1 2" key="1">
    <citation type="journal article" date="2014" name="Nat. Commun.">
        <title>Molecular traces of alternative social organization in a termite genome.</title>
        <authorList>
            <person name="Terrapon N."/>
            <person name="Li C."/>
            <person name="Robertson H.M."/>
            <person name="Ji L."/>
            <person name="Meng X."/>
            <person name="Booth W."/>
            <person name="Chen Z."/>
            <person name="Childers C.P."/>
            <person name="Glastad K.M."/>
            <person name="Gokhale K."/>
            <person name="Gowin J."/>
            <person name="Gronenberg W."/>
            <person name="Hermansen R.A."/>
            <person name="Hu H."/>
            <person name="Hunt B.G."/>
            <person name="Huylmans A.K."/>
            <person name="Khalil S.M."/>
            <person name="Mitchell R.D."/>
            <person name="Munoz-Torres M.C."/>
            <person name="Mustard J.A."/>
            <person name="Pan H."/>
            <person name="Reese J.T."/>
            <person name="Scharf M.E."/>
            <person name="Sun F."/>
            <person name="Vogel H."/>
            <person name="Xiao J."/>
            <person name="Yang W."/>
            <person name="Yang Z."/>
            <person name="Yang Z."/>
            <person name="Zhou J."/>
            <person name="Zhu J."/>
            <person name="Brent C.S."/>
            <person name="Elsik C.G."/>
            <person name="Goodisman M.A."/>
            <person name="Liberles D.A."/>
            <person name="Roe R.M."/>
            <person name="Vargo E.L."/>
            <person name="Vilcinskas A."/>
            <person name="Wang J."/>
            <person name="Bornberg-Bauer E."/>
            <person name="Korb J."/>
            <person name="Zhang G."/>
            <person name="Liebig J."/>
        </authorList>
    </citation>
    <scope>NUCLEOTIDE SEQUENCE [LARGE SCALE GENOMIC DNA]</scope>
    <source>
        <tissue evidence="1">Whole organism</tissue>
    </source>
</reference>
<proteinExistence type="predicted"/>
<protein>
    <submittedName>
        <fullName evidence="1">Uncharacterized protein</fullName>
    </submittedName>
</protein>
<gene>
    <name evidence="1" type="ORF">L798_10933</name>
</gene>
<dbReference type="EMBL" id="KK852475">
    <property type="protein sequence ID" value="KDR23069.1"/>
    <property type="molecule type" value="Genomic_DNA"/>
</dbReference>
<evidence type="ECO:0000313" key="1">
    <source>
        <dbReference type="EMBL" id="KDR23069.1"/>
    </source>
</evidence>
<evidence type="ECO:0000313" key="2">
    <source>
        <dbReference type="Proteomes" id="UP000027135"/>
    </source>
</evidence>
<sequence>MPFFNAAYTLHLLFIKNKVFFAMTPSYENRARRFGNITNITITQDGGMFLKLVVSQCSMSLTHRLRQVKKPVCFVSSGLTNLSRLCFKMASRTCNRCWNADLGGVEELGDRLPGGRVT</sequence>
<dbReference type="AlphaFoldDB" id="A0A067RTC0"/>
<keyword evidence="2" id="KW-1185">Reference proteome</keyword>
<accession>A0A067RTC0</accession>
<dbReference type="InParanoid" id="A0A067RTC0"/>